<evidence type="ECO:0000259" key="2">
    <source>
        <dbReference type="Pfam" id="PF23568"/>
    </source>
</evidence>
<dbReference type="Proteomes" id="UP001627284">
    <property type="component" value="Unassembled WGS sequence"/>
</dbReference>
<evidence type="ECO:0008006" key="7">
    <source>
        <dbReference type="Google" id="ProtNLM"/>
    </source>
</evidence>
<feature type="domain" description="Putative E3 ubiquitin-protein ligase LIN ARM-like" evidence="3">
    <location>
        <begin position="629"/>
        <end position="996"/>
    </location>
</feature>
<accession>A0ABD2SLW0</accession>
<dbReference type="Pfam" id="PF23568">
    <property type="entry name" value="ARM_LIN"/>
    <property type="match status" value="1"/>
</dbReference>
<dbReference type="InterPro" id="IPR056512">
    <property type="entry name" value="LIN_N"/>
</dbReference>
<dbReference type="EMBL" id="JBJKTR010000014">
    <property type="protein sequence ID" value="KAL3344854.1"/>
    <property type="molecule type" value="Genomic_DNA"/>
</dbReference>
<dbReference type="Pfam" id="PF23628">
    <property type="entry name" value="ARM_LIN_C"/>
    <property type="match status" value="1"/>
</dbReference>
<feature type="domain" description="Putative E3 ubiquitin-protein ligase LIN N-terminal" evidence="2">
    <location>
        <begin position="101"/>
        <end position="327"/>
    </location>
</feature>
<dbReference type="InterPro" id="IPR016024">
    <property type="entry name" value="ARM-type_fold"/>
</dbReference>
<organism evidence="5 6">
    <name type="scientific">Solanum stoloniferum</name>
    <dbReference type="NCBI Taxonomy" id="62892"/>
    <lineage>
        <taxon>Eukaryota</taxon>
        <taxon>Viridiplantae</taxon>
        <taxon>Streptophyta</taxon>
        <taxon>Embryophyta</taxon>
        <taxon>Tracheophyta</taxon>
        <taxon>Spermatophyta</taxon>
        <taxon>Magnoliopsida</taxon>
        <taxon>eudicotyledons</taxon>
        <taxon>Gunneridae</taxon>
        <taxon>Pentapetalae</taxon>
        <taxon>asterids</taxon>
        <taxon>lamiids</taxon>
        <taxon>Solanales</taxon>
        <taxon>Solanaceae</taxon>
        <taxon>Solanoideae</taxon>
        <taxon>Solaneae</taxon>
        <taxon>Solanum</taxon>
    </lineage>
</organism>
<protein>
    <recommendedName>
        <fullName evidence="7">E3 ubiquitin-protein ligase LIN</fullName>
    </recommendedName>
</protein>
<evidence type="ECO:0000259" key="4">
    <source>
        <dbReference type="Pfam" id="PF23654"/>
    </source>
</evidence>
<evidence type="ECO:0000259" key="3">
    <source>
        <dbReference type="Pfam" id="PF23628"/>
    </source>
</evidence>
<feature type="compositionally biased region" description="Low complexity" evidence="1">
    <location>
        <begin position="65"/>
        <end position="80"/>
    </location>
</feature>
<dbReference type="InterPro" id="IPR056514">
    <property type="entry name" value="ARM_LIN_2nd"/>
</dbReference>
<keyword evidence="6" id="KW-1185">Reference proteome</keyword>
<dbReference type="AlphaFoldDB" id="A0ABD2SLW0"/>
<sequence length="1008" mass="114044">MASLQELLADEGFESTKKTPARTHRKVKFKDREDSSNIALPIYICHDRRSSLDFSKTKSRRPFLSTTSSVHSSQKSNVKSTHTHVEGNIPRRDEPAIDEIAIRAVISILSGFVGQYSRDKDFREAIKEKCYSCFVRKKNYSDDGIFADIELAIESIERLVDSIDDTEREVKVKSLQYSIRLLTIVASLNSNNSGNASTCGIPNSNLSACAQLYLSIVYKLEKNDRIAARHLLQVFVDSPYLARTHLLPELWEHLVLPHLLHLKIWHTQELEVLSSSDYADKEKQMKVLNKLYNDHVDIGTTKFALYYKQWLKVGAQAPAVPSVPLPSKVGYSTSRRRSMDSVTSNSSVKNNSLYRAVFGPITERISMDAARNGIWDYEEEEKEKISTIGDDFKQGNYSPKKTVVHRRSSSQSNRTPKHDQWDHTHKKSDRFPYFSCQSEPVECLREGNSKIGSVSIRKEEEIIPSVSNDLSRAIFAICSSDSLSECELAIRLAAKSWLDSHGDPETVKRLSTAPVIEGIMNVLFASEDDEILELAISILAELVTRKETNGQIILNSDSQLDIFLRLLRSSSLFLKAAILLYLVQPKAKQMISIEWIPLVLRVLEFADQLQTLFTVQHSPQEAAYYLLDQLLTGFDEDKNFENCRQVISLGGLSLLLRRVETGNVSEKSKVASVMYYCVQSDGSCRHYLAKNLNKDCLLPLLLLQNQHNTRGHVFAFLTELLCIDKQIQRIEFLRGLLSGWGMVNTLHILLLYLQRAQQEERPIISAILLQLDLLGDPNECSVYREEVIEEIIKALDCQVFNEKVQVQSARALLILGSCFSYAGEPVVEQCLLKEAGYDENAGDSYLGKDFILKSYTNLNEEEEATRNWQRKTAIVLLNSGNKRLLSGLVDSIANGIPCLGRSSLVTVTWMSNFFSYIEDKGVQSLVNSELIPELIKLLKYNNAIEERVLASLSLLKLANYTDYLEKLSPLDKELINDLHKLSEVTWTAKELVSIISSSSRHHQQLNVP</sequence>
<dbReference type="PANTHER" id="PTHR35549:SF3">
    <property type="entry name" value="E3 UBIQUITIN-PROTEIN LIGASE LIN"/>
    <property type="match status" value="1"/>
</dbReference>
<evidence type="ECO:0000256" key="1">
    <source>
        <dbReference type="SAM" id="MobiDB-lite"/>
    </source>
</evidence>
<feature type="region of interest" description="Disordered" evidence="1">
    <location>
        <begin position="396"/>
        <end position="426"/>
    </location>
</feature>
<feature type="domain" description="Putative E3 ubiquitin-protein ligase LIN ARM repeats" evidence="4">
    <location>
        <begin position="466"/>
        <end position="628"/>
    </location>
</feature>
<evidence type="ECO:0000313" key="5">
    <source>
        <dbReference type="EMBL" id="KAL3344854.1"/>
    </source>
</evidence>
<dbReference type="PANTHER" id="PTHR35549">
    <property type="entry name" value="OS04G0584500 PROTEIN"/>
    <property type="match status" value="1"/>
</dbReference>
<comment type="caution">
    <text evidence="5">The sequence shown here is derived from an EMBL/GenBank/DDBJ whole genome shotgun (WGS) entry which is preliminary data.</text>
</comment>
<dbReference type="Gene3D" id="1.25.10.10">
    <property type="entry name" value="Leucine-rich Repeat Variant"/>
    <property type="match status" value="1"/>
</dbReference>
<gene>
    <name evidence="5" type="ORF">AABB24_024014</name>
</gene>
<dbReference type="InterPro" id="IPR011989">
    <property type="entry name" value="ARM-like"/>
</dbReference>
<dbReference type="Pfam" id="PF23654">
    <property type="entry name" value="ARM_LIN_2nd"/>
    <property type="match status" value="1"/>
</dbReference>
<dbReference type="SUPFAM" id="SSF48371">
    <property type="entry name" value="ARM repeat"/>
    <property type="match status" value="2"/>
</dbReference>
<evidence type="ECO:0000313" key="6">
    <source>
        <dbReference type="Proteomes" id="UP001627284"/>
    </source>
</evidence>
<name>A0ABD2SLW0_9SOLN</name>
<proteinExistence type="predicted"/>
<feature type="region of interest" description="Disordered" evidence="1">
    <location>
        <begin position="65"/>
        <end position="89"/>
    </location>
</feature>
<dbReference type="InterPro" id="IPR055566">
    <property type="entry name" value="ARM_LIN"/>
</dbReference>
<reference evidence="5 6" key="1">
    <citation type="submission" date="2024-05" db="EMBL/GenBank/DDBJ databases">
        <title>De novo assembly of an allotetraploid wild potato.</title>
        <authorList>
            <person name="Hosaka A.J."/>
        </authorList>
    </citation>
    <scope>NUCLEOTIDE SEQUENCE [LARGE SCALE GENOMIC DNA]</scope>
    <source>
        <tissue evidence="5">Young leaves</tissue>
    </source>
</reference>